<feature type="transmembrane region" description="Helical" evidence="6">
    <location>
        <begin position="423"/>
        <end position="445"/>
    </location>
</feature>
<sequence>MPASSRIGRRPSARIVVAALASCGIAVSLMQTIVMPLLPEFPRLLDTSAANVTWLVTATLIAGAVCAPVLGRLGDMFGKRRMLLVALAVMTVGSALGAVSDEFAVVLVARALQGAAMGAIPLGISIMRDELPPDEVGSGIALMSATLGAGGAVGLPLTGVVAEHLSWHWLFGGSAVLGLFEIVVVWALVPESPVRTGGRFDLVGALGLSGALVCLLLAITQGNGWGWTSGPVLGLFAAAALLLGAWGRYELRLSAGGRDHGAVGERTRQPLVDLWVSARPAVLLTNIASVLIGFAMFTSFMVSAQIFQAPTDTGYGHGLSLTLSGVALLPSGLMMIAFAPVSARLSRRHGPRTTFLLGAVFLAAGNLTRTLMPPQLTVLVVAIAVTAIGSAFAYGAIPAMIMSAVPVSETAAANSLNSLARSLGTSSCSAVVAAVTTASVLQVAGAEFPTAGAYAAAFGIGTVAAVLALGVAVFVPPARDGAPDLPLSEIPGQRSGVAT</sequence>
<accession>A0ABV9FQV7</accession>
<keyword evidence="4 6" id="KW-1133">Transmembrane helix</keyword>
<dbReference type="InterPro" id="IPR020846">
    <property type="entry name" value="MFS_dom"/>
</dbReference>
<dbReference type="RefSeq" id="WP_378416480.1">
    <property type="nucleotide sequence ID" value="NZ_JBHSFO010000004.1"/>
</dbReference>
<dbReference type="InterPro" id="IPR011701">
    <property type="entry name" value="MFS"/>
</dbReference>
<name>A0ABV9FQV7_9NOCA</name>
<reference evidence="9" key="1">
    <citation type="journal article" date="2019" name="Int. J. Syst. Evol. Microbiol.">
        <title>The Global Catalogue of Microorganisms (GCM) 10K type strain sequencing project: providing services to taxonomists for standard genome sequencing and annotation.</title>
        <authorList>
            <consortium name="The Broad Institute Genomics Platform"/>
            <consortium name="The Broad Institute Genome Sequencing Center for Infectious Disease"/>
            <person name="Wu L."/>
            <person name="Ma J."/>
        </authorList>
    </citation>
    <scope>NUCLEOTIDE SEQUENCE [LARGE SCALE GENOMIC DNA]</scope>
    <source>
        <strain evidence="9">CCUG 54520</strain>
    </source>
</reference>
<dbReference type="CDD" id="cd17504">
    <property type="entry name" value="MFS_MMR_MDR_like"/>
    <property type="match status" value="1"/>
</dbReference>
<evidence type="ECO:0000256" key="5">
    <source>
        <dbReference type="ARBA" id="ARBA00023136"/>
    </source>
</evidence>
<gene>
    <name evidence="8" type="ORF">ACFO6S_09965</name>
</gene>
<keyword evidence="9" id="KW-1185">Reference proteome</keyword>
<feature type="transmembrane region" description="Helical" evidence="6">
    <location>
        <begin position="378"/>
        <end position="402"/>
    </location>
</feature>
<keyword evidence="3 6" id="KW-0812">Transmembrane</keyword>
<keyword evidence="5 6" id="KW-0472">Membrane</keyword>
<feature type="transmembrane region" description="Helical" evidence="6">
    <location>
        <begin position="319"/>
        <end position="341"/>
    </location>
</feature>
<dbReference type="PROSITE" id="PS50850">
    <property type="entry name" value="MFS"/>
    <property type="match status" value="1"/>
</dbReference>
<keyword evidence="2" id="KW-0813">Transport</keyword>
<dbReference type="PANTHER" id="PTHR42718:SF9">
    <property type="entry name" value="MAJOR FACILITATOR SUPERFAMILY MULTIDRUG TRANSPORTER MFSC"/>
    <property type="match status" value="1"/>
</dbReference>
<dbReference type="InterPro" id="IPR036259">
    <property type="entry name" value="MFS_trans_sf"/>
</dbReference>
<feature type="transmembrane region" description="Helical" evidence="6">
    <location>
        <begin position="82"/>
        <end position="99"/>
    </location>
</feature>
<comment type="caution">
    <text evidence="8">The sequence shown here is derived from an EMBL/GenBank/DDBJ whole genome shotgun (WGS) entry which is preliminary data.</text>
</comment>
<evidence type="ECO:0000256" key="2">
    <source>
        <dbReference type="ARBA" id="ARBA00022448"/>
    </source>
</evidence>
<evidence type="ECO:0000256" key="1">
    <source>
        <dbReference type="ARBA" id="ARBA00004651"/>
    </source>
</evidence>
<evidence type="ECO:0000256" key="6">
    <source>
        <dbReference type="SAM" id="Phobius"/>
    </source>
</evidence>
<organism evidence="8 9">
    <name type="scientific">Rhodococcus kronopolitis</name>
    <dbReference type="NCBI Taxonomy" id="1460226"/>
    <lineage>
        <taxon>Bacteria</taxon>
        <taxon>Bacillati</taxon>
        <taxon>Actinomycetota</taxon>
        <taxon>Actinomycetes</taxon>
        <taxon>Mycobacteriales</taxon>
        <taxon>Nocardiaceae</taxon>
        <taxon>Rhodococcus</taxon>
    </lineage>
</organism>
<feature type="transmembrane region" description="Helical" evidence="6">
    <location>
        <begin position="225"/>
        <end position="246"/>
    </location>
</feature>
<dbReference type="Proteomes" id="UP001595914">
    <property type="component" value="Unassembled WGS sequence"/>
</dbReference>
<dbReference type="SUPFAM" id="SSF103473">
    <property type="entry name" value="MFS general substrate transporter"/>
    <property type="match status" value="2"/>
</dbReference>
<dbReference type="Pfam" id="PF07690">
    <property type="entry name" value="MFS_1"/>
    <property type="match status" value="1"/>
</dbReference>
<feature type="transmembrane region" description="Helical" evidence="6">
    <location>
        <begin position="283"/>
        <end position="307"/>
    </location>
</feature>
<feature type="transmembrane region" description="Helical" evidence="6">
    <location>
        <begin position="105"/>
        <end position="127"/>
    </location>
</feature>
<dbReference type="PANTHER" id="PTHR42718">
    <property type="entry name" value="MAJOR FACILITATOR SUPERFAMILY MULTIDRUG TRANSPORTER MFSC"/>
    <property type="match status" value="1"/>
</dbReference>
<comment type="subcellular location">
    <subcellularLocation>
        <location evidence="1">Cell membrane</location>
        <topology evidence="1">Multi-pass membrane protein</topology>
    </subcellularLocation>
</comment>
<feature type="transmembrane region" description="Helical" evidence="6">
    <location>
        <begin position="167"/>
        <end position="188"/>
    </location>
</feature>
<evidence type="ECO:0000259" key="7">
    <source>
        <dbReference type="PROSITE" id="PS50850"/>
    </source>
</evidence>
<feature type="domain" description="Major facilitator superfamily (MFS) profile" evidence="7">
    <location>
        <begin position="16"/>
        <end position="480"/>
    </location>
</feature>
<feature type="transmembrane region" description="Helical" evidence="6">
    <location>
        <begin position="451"/>
        <end position="475"/>
    </location>
</feature>
<feature type="transmembrane region" description="Helical" evidence="6">
    <location>
        <begin position="353"/>
        <end position="372"/>
    </location>
</feature>
<dbReference type="EMBL" id="JBHSFO010000004">
    <property type="protein sequence ID" value="MFC4604007.1"/>
    <property type="molecule type" value="Genomic_DNA"/>
</dbReference>
<evidence type="ECO:0000256" key="4">
    <source>
        <dbReference type="ARBA" id="ARBA00022989"/>
    </source>
</evidence>
<protein>
    <submittedName>
        <fullName evidence="8">MFS transporter</fullName>
    </submittedName>
</protein>
<evidence type="ECO:0000313" key="9">
    <source>
        <dbReference type="Proteomes" id="UP001595914"/>
    </source>
</evidence>
<proteinExistence type="predicted"/>
<feature type="transmembrane region" description="Helical" evidence="6">
    <location>
        <begin position="200"/>
        <end position="219"/>
    </location>
</feature>
<dbReference type="Gene3D" id="1.20.1250.20">
    <property type="entry name" value="MFS general substrate transporter like domains"/>
    <property type="match status" value="2"/>
</dbReference>
<feature type="transmembrane region" description="Helical" evidence="6">
    <location>
        <begin position="139"/>
        <end position="161"/>
    </location>
</feature>
<evidence type="ECO:0000256" key="3">
    <source>
        <dbReference type="ARBA" id="ARBA00022692"/>
    </source>
</evidence>
<feature type="transmembrane region" description="Helical" evidence="6">
    <location>
        <begin position="52"/>
        <end position="70"/>
    </location>
</feature>
<feature type="transmembrane region" description="Helical" evidence="6">
    <location>
        <begin position="12"/>
        <end position="32"/>
    </location>
</feature>
<evidence type="ECO:0000313" key="8">
    <source>
        <dbReference type="EMBL" id="MFC4604007.1"/>
    </source>
</evidence>